<feature type="domain" description="STAS" evidence="7">
    <location>
        <begin position="113"/>
        <end position="236"/>
    </location>
</feature>
<keyword evidence="4 6" id="KW-1133">Transmembrane helix</keyword>
<organism evidence="8 9">
    <name type="scientific">Carnegiea gigantea</name>
    <dbReference type="NCBI Taxonomy" id="171969"/>
    <lineage>
        <taxon>Eukaryota</taxon>
        <taxon>Viridiplantae</taxon>
        <taxon>Streptophyta</taxon>
        <taxon>Embryophyta</taxon>
        <taxon>Tracheophyta</taxon>
        <taxon>Spermatophyta</taxon>
        <taxon>Magnoliopsida</taxon>
        <taxon>eudicotyledons</taxon>
        <taxon>Gunneridae</taxon>
        <taxon>Pentapetalae</taxon>
        <taxon>Caryophyllales</taxon>
        <taxon>Cactineae</taxon>
        <taxon>Cactaceae</taxon>
        <taxon>Cactoideae</taxon>
        <taxon>Echinocereeae</taxon>
        <taxon>Carnegiea</taxon>
    </lineage>
</organism>
<dbReference type="PANTHER" id="PTHR11814">
    <property type="entry name" value="SULFATE TRANSPORTER"/>
    <property type="match status" value="1"/>
</dbReference>
<evidence type="ECO:0000313" key="8">
    <source>
        <dbReference type="EMBL" id="KAJ8425805.1"/>
    </source>
</evidence>
<evidence type="ECO:0000313" key="9">
    <source>
        <dbReference type="Proteomes" id="UP001153076"/>
    </source>
</evidence>
<keyword evidence="9" id="KW-1185">Reference proteome</keyword>
<keyword evidence="3 6" id="KW-0812">Transmembrane</keyword>
<dbReference type="PROSITE" id="PS50801">
    <property type="entry name" value="STAS"/>
    <property type="match status" value="1"/>
</dbReference>
<dbReference type="AlphaFoldDB" id="A0A9Q1GVB6"/>
<evidence type="ECO:0000256" key="2">
    <source>
        <dbReference type="ARBA" id="ARBA00022448"/>
    </source>
</evidence>
<dbReference type="InterPro" id="IPR002645">
    <property type="entry name" value="STAS_dom"/>
</dbReference>
<dbReference type="OrthoDB" id="288203at2759"/>
<dbReference type="InterPro" id="IPR036513">
    <property type="entry name" value="STAS_dom_sf"/>
</dbReference>
<feature type="transmembrane region" description="Helical" evidence="6">
    <location>
        <begin position="75"/>
        <end position="92"/>
    </location>
</feature>
<gene>
    <name evidence="8" type="ORF">Cgig2_008854</name>
</gene>
<dbReference type="CDD" id="cd07042">
    <property type="entry name" value="STAS_SulP_like_sulfate_transporter"/>
    <property type="match status" value="1"/>
</dbReference>
<dbReference type="GO" id="GO:0016020">
    <property type="term" value="C:membrane"/>
    <property type="evidence" value="ECO:0007669"/>
    <property type="project" value="UniProtKB-SubCell"/>
</dbReference>
<dbReference type="Pfam" id="PF00916">
    <property type="entry name" value="Sulfate_transp"/>
    <property type="match status" value="1"/>
</dbReference>
<dbReference type="Proteomes" id="UP001153076">
    <property type="component" value="Unassembled WGS sequence"/>
</dbReference>
<dbReference type="GO" id="GO:0055085">
    <property type="term" value="P:transmembrane transport"/>
    <property type="evidence" value="ECO:0007669"/>
    <property type="project" value="InterPro"/>
</dbReference>
<dbReference type="SUPFAM" id="SSF52091">
    <property type="entry name" value="SpoIIaa-like"/>
    <property type="match status" value="1"/>
</dbReference>
<evidence type="ECO:0000256" key="3">
    <source>
        <dbReference type="ARBA" id="ARBA00022692"/>
    </source>
</evidence>
<proteinExistence type="predicted"/>
<dbReference type="Pfam" id="PF01740">
    <property type="entry name" value="STAS"/>
    <property type="match status" value="1"/>
</dbReference>
<sequence length="259" mass="28735">MSNIVMATAVMITLLFLTPLFHYTPLVVLASIIINAMLGLIKYEEAIHLFKVDKFDFVICMTSFLGVVFSNVETGLIIGVGLSLLRLVLVVARPKTFVMGNLPNTKAYRSTEQYRSAQTIPGILILQIEGPIYFACANYLRERVMRWVREEEDRIKSSGGLSLQHLILDMGGIGSIDTSGLGTLEEIKKLIERKSVKLVLVNPGSEVIKKMYLSESIEDFGEEWIFPTVAEAVRACTFMLHISKTTSAPSESSGHESNV</sequence>
<dbReference type="EMBL" id="JAKOGI010001399">
    <property type="protein sequence ID" value="KAJ8425805.1"/>
    <property type="molecule type" value="Genomic_DNA"/>
</dbReference>
<protein>
    <recommendedName>
        <fullName evidence="7">STAS domain-containing protein</fullName>
    </recommendedName>
</protein>
<reference evidence="8" key="1">
    <citation type="submission" date="2022-04" db="EMBL/GenBank/DDBJ databases">
        <title>Carnegiea gigantea Genome sequencing and assembly v2.</title>
        <authorList>
            <person name="Copetti D."/>
            <person name="Sanderson M.J."/>
            <person name="Burquez A."/>
            <person name="Wojciechowski M.F."/>
        </authorList>
    </citation>
    <scope>NUCLEOTIDE SEQUENCE</scope>
    <source>
        <strain evidence="8">SGP5-SGP5p</strain>
        <tissue evidence="8">Aerial part</tissue>
    </source>
</reference>
<evidence type="ECO:0000256" key="4">
    <source>
        <dbReference type="ARBA" id="ARBA00022989"/>
    </source>
</evidence>
<dbReference type="Gene3D" id="3.30.750.24">
    <property type="entry name" value="STAS domain"/>
    <property type="match status" value="1"/>
</dbReference>
<name>A0A9Q1GVB6_9CARY</name>
<dbReference type="InterPro" id="IPR001902">
    <property type="entry name" value="SLC26A/SulP_fam"/>
</dbReference>
<comment type="subcellular location">
    <subcellularLocation>
        <location evidence="1">Membrane</location>
        <topology evidence="1">Multi-pass membrane protein</topology>
    </subcellularLocation>
</comment>
<evidence type="ECO:0000256" key="1">
    <source>
        <dbReference type="ARBA" id="ARBA00004141"/>
    </source>
</evidence>
<accession>A0A9Q1GVB6</accession>
<feature type="transmembrane region" description="Helical" evidence="6">
    <location>
        <begin position="20"/>
        <end position="40"/>
    </location>
</feature>
<evidence type="ECO:0000259" key="7">
    <source>
        <dbReference type="PROSITE" id="PS50801"/>
    </source>
</evidence>
<evidence type="ECO:0000256" key="5">
    <source>
        <dbReference type="ARBA" id="ARBA00023136"/>
    </source>
</evidence>
<evidence type="ECO:0000256" key="6">
    <source>
        <dbReference type="SAM" id="Phobius"/>
    </source>
</evidence>
<comment type="caution">
    <text evidence="8">The sequence shown here is derived from an EMBL/GenBank/DDBJ whole genome shotgun (WGS) entry which is preliminary data.</text>
</comment>
<dbReference type="InterPro" id="IPR011547">
    <property type="entry name" value="SLC26A/SulP_dom"/>
</dbReference>
<keyword evidence="5 6" id="KW-0472">Membrane</keyword>
<dbReference type="FunFam" id="3.30.750.24:FF:000002">
    <property type="entry name" value="Sulfate transporter 31"/>
    <property type="match status" value="1"/>
</dbReference>
<keyword evidence="2" id="KW-0813">Transport</keyword>